<dbReference type="InterPro" id="IPR000182">
    <property type="entry name" value="GNAT_dom"/>
</dbReference>
<dbReference type="CDD" id="cd04301">
    <property type="entry name" value="NAT_SF"/>
    <property type="match status" value="1"/>
</dbReference>
<keyword evidence="2" id="KW-0012">Acyltransferase</keyword>
<dbReference type="Pfam" id="PF13508">
    <property type="entry name" value="Acetyltransf_7"/>
    <property type="match status" value="1"/>
</dbReference>
<keyword evidence="1" id="KW-0808">Transferase</keyword>
<name>A0A926HNY1_9FIRM</name>
<keyword evidence="3" id="KW-0472">Membrane</keyword>
<reference evidence="5" key="1">
    <citation type="submission" date="2020-08" db="EMBL/GenBank/DDBJ databases">
        <title>Genome public.</title>
        <authorList>
            <person name="Liu C."/>
            <person name="Sun Q."/>
        </authorList>
    </citation>
    <scope>NUCLEOTIDE SEQUENCE</scope>
    <source>
        <strain evidence="5">NSJ-44</strain>
    </source>
</reference>
<dbReference type="Gene3D" id="3.40.630.30">
    <property type="match status" value="1"/>
</dbReference>
<feature type="transmembrane region" description="Helical" evidence="3">
    <location>
        <begin position="37"/>
        <end position="61"/>
    </location>
</feature>
<evidence type="ECO:0000313" key="6">
    <source>
        <dbReference type="Proteomes" id="UP000654279"/>
    </source>
</evidence>
<dbReference type="EMBL" id="JACRSO010000003">
    <property type="protein sequence ID" value="MBC8529641.1"/>
    <property type="molecule type" value="Genomic_DNA"/>
</dbReference>
<keyword evidence="3" id="KW-0812">Transmembrane</keyword>
<keyword evidence="6" id="KW-1185">Reference proteome</keyword>
<organism evidence="5 6">
    <name type="scientific">Luoshenia tenuis</name>
    <dbReference type="NCBI Taxonomy" id="2763654"/>
    <lineage>
        <taxon>Bacteria</taxon>
        <taxon>Bacillati</taxon>
        <taxon>Bacillota</taxon>
        <taxon>Clostridia</taxon>
        <taxon>Christensenellales</taxon>
        <taxon>Christensenellaceae</taxon>
        <taxon>Luoshenia</taxon>
    </lineage>
</organism>
<dbReference type="PROSITE" id="PS51186">
    <property type="entry name" value="GNAT"/>
    <property type="match status" value="1"/>
</dbReference>
<keyword evidence="3" id="KW-1133">Transmembrane helix</keyword>
<dbReference type="Proteomes" id="UP000654279">
    <property type="component" value="Unassembled WGS sequence"/>
</dbReference>
<evidence type="ECO:0000256" key="3">
    <source>
        <dbReference type="SAM" id="Phobius"/>
    </source>
</evidence>
<dbReference type="InterPro" id="IPR016181">
    <property type="entry name" value="Acyl_CoA_acyltransferase"/>
</dbReference>
<accession>A0A926HNY1</accession>
<evidence type="ECO:0000313" key="5">
    <source>
        <dbReference type="EMBL" id="MBC8529641.1"/>
    </source>
</evidence>
<evidence type="ECO:0000259" key="4">
    <source>
        <dbReference type="PROSITE" id="PS51186"/>
    </source>
</evidence>
<dbReference type="SUPFAM" id="SSF55729">
    <property type="entry name" value="Acyl-CoA N-acyltransferases (Nat)"/>
    <property type="match status" value="1"/>
</dbReference>
<protein>
    <submittedName>
        <fullName evidence="5">GNAT family N-acetyltransferase</fullName>
    </submittedName>
</protein>
<evidence type="ECO:0000256" key="2">
    <source>
        <dbReference type="ARBA" id="ARBA00023315"/>
    </source>
</evidence>
<feature type="domain" description="N-acetyltransferase" evidence="4">
    <location>
        <begin position="1"/>
        <end position="128"/>
    </location>
</feature>
<dbReference type="PANTHER" id="PTHR43800">
    <property type="entry name" value="PEPTIDYL-LYSINE N-ACETYLTRANSFERASE YJAB"/>
    <property type="match status" value="1"/>
</dbReference>
<dbReference type="AlphaFoldDB" id="A0A926HNY1"/>
<dbReference type="GO" id="GO:0016747">
    <property type="term" value="F:acyltransferase activity, transferring groups other than amino-acyl groups"/>
    <property type="evidence" value="ECO:0007669"/>
    <property type="project" value="InterPro"/>
</dbReference>
<evidence type="ECO:0000256" key="1">
    <source>
        <dbReference type="ARBA" id="ARBA00022679"/>
    </source>
</evidence>
<comment type="caution">
    <text evidence="5">The sequence shown here is derived from an EMBL/GenBank/DDBJ whole genome shotgun (WGS) entry which is preliminary data.</text>
</comment>
<dbReference type="PANTHER" id="PTHR43800:SF1">
    <property type="entry name" value="PEPTIDYL-LYSINE N-ACETYLTRANSFERASE YJAB"/>
    <property type="match status" value="1"/>
</dbReference>
<gene>
    <name evidence="5" type="ORF">H8699_09400</name>
</gene>
<proteinExistence type="predicted"/>
<sequence length="129" mass="14600">MRLWLAGNVQAHGFIPEAYWHGHFEEVRKAVSQSRVYVAYAGGAAIGFIGLVDGYVAGLFVDEHSRGSGVGRRLLARAKAENSALTLQVYRQNAGAVRFYRREGFVVASEQYDEQTGQREYTMRWQREK</sequence>